<feature type="compositionally biased region" description="Acidic residues" evidence="1">
    <location>
        <begin position="511"/>
        <end position="522"/>
    </location>
</feature>
<evidence type="ECO:0000256" key="2">
    <source>
        <dbReference type="SAM" id="Phobius"/>
    </source>
</evidence>
<dbReference type="EMBL" id="CAJJDN010000176">
    <property type="protein sequence ID" value="CAD8127434.1"/>
    <property type="molecule type" value="Genomic_DNA"/>
</dbReference>
<feature type="transmembrane region" description="Helical" evidence="2">
    <location>
        <begin position="362"/>
        <end position="382"/>
    </location>
</feature>
<evidence type="ECO:0008006" key="5">
    <source>
        <dbReference type="Google" id="ProtNLM"/>
    </source>
</evidence>
<organism evidence="3 4">
    <name type="scientific">Paramecium sonneborni</name>
    <dbReference type="NCBI Taxonomy" id="65129"/>
    <lineage>
        <taxon>Eukaryota</taxon>
        <taxon>Sar</taxon>
        <taxon>Alveolata</taxon>
        <taxon>Ciliophora</taxon>
        <taxon>Intramacronucleata</taxon>
        <taxon>Oligohymenophorea</taxon>
        <taxon>Peniculida</taxon>
        <taxon>Parameciidae</taxon>
        <taxon>Paramecium</taxon>
    </lineage>
</organism>
<evidence type="ECO:0000313" key="3">
    <source>
        <dbReference type="EMBL" id="CAD8127434.1"/>
    </source>
</evidence>
<accession>A0A8S1RKP3</accession>
<gene>
    <name evidence="3" type="ORF">PSON_ATCC_30995.1.T1760083</name>
</gene>
<evidence type="ECO:0000313" key="4">
    <source>
        <dbReference type="Proteomes" id="UP000692954"/>
    </source>
</evidence>
<feature type="region of interest" description="Disordered" evidence="1">
    <location>
        <begin position="426"/>
        <end position="461"/>
    </location>
</feature>
<dbReference type="OrthoDB" id="302080at2759"/>
<dbReference type="Proteomes" id="UP000692954">
    <property type="component" value="Unassembled WGS sequence"/>
</dbReference>
<feature type="region of interest" description="Disordered" evidence="1">
    <location>
        <begin position="506"/>
        <end position="555"/>
    </location>
</feature>
<feature type="transmembrane region" description="Helical" evidence="2">
    <location>
        <begin position="56"/>
        <end position="77"/>
    </location>
</feature>
<feature type="transmembrane region" description="Helical" evidence="2">
    <location>
        <begin position="89"/>
        <end position="109"/>
    </location>
</feature>
<feature type="compositionally biased region" description="Basic and acidic residues" evidence="1">
    <location>
        <begin position="426"/>
        <end position="445"/>
    </location>
</feature>
<keyword evidence="4" id="KW-1185">Reference proteome</keyword>
<feature type="compositionally biased region" description="Low complexity" evidence="1">
    <location>
        <begin position="540"/>
        <end position="550"/>
    </location>
</feature>
<evidence type="ECO:0000256" key="1">
    <source>
        <dbReference type="SAM" id="MobiDB-lite"/>
    </source>
</evidence>
<keyword evidence="2" id="KW-1133">Transmembrane helix</keyword>
<reference evidence="3" key="1">
    <citation type="submission" date="2021-01" db="EMBL/GenBank/DDBJ databases">
        <authorList>
            <consortium name="Genoscope - CEA"/>
            <person name="William W."/>
        </authorList>
    </citation>
    <scope>NUCLEOTIDE SEQUENCE</scope>
</reference>
<dbReference type="AlphaFoldDB" id="A0A8S1RKP3"/>
<feature type="transmembrane region" description="Helical" evidence="2">
    <location>
        <begin position="132"/>
        <end position="154"/>
    </location>
</feature>
<proteinExistence type="predicted"/>
<feature type="transmembrane region" description="Helical" evidence="2">
    <location>
        <begin position="332"/>
        <end position="350"/>
    </location>
</feature>
<protein>
    <recommendedName>
        <fullName evidence="5">Transmembrane protein</fullName>
    </recommendedName>
</protein>
<comment type="caution">
    <text evidence="3">The sequence shown here is derived from an EMBL/GenBank/DDBJ whole genome shotgun (WGS) entry which is preliminary data.</text>
</comment>
<feature type="transmembrane region" description="Helical" evidence="2">
    <location>
        <begin position="241"/>
        <end position="274"/>
    </location>
</feature>
<sequence length="699" mass="83437">MNKLQHYADVYTFEPNLDQVLIEIIPDMIESVADLNDTQIQDRLATKKVSSQTKTVTFNGLILILLMFMVLTIIRWLMNKIDIRLLKYMLKDSALMLPMVFIILVFNYMSSSSIKQKLNIYGVLYYVDLDKFLMQIVTFIIVWFGVGVVFTFLWQHQNSINEEFEQLDAEQTHRLYENMYLYNDSNTYIIQEKVQYHSIRQQFIQPIDIPVINSRILRKDFNFAQYLNLNQRKIYTQILRINSFSIIPIILCFFLTYVFSSILITIVLLLYYWVQKNNLYQIYTKIDTPYKYSPATQQFRGIQTPPYINLPLQKNKSRLQQVIGSKHFNLRLLHSFIFIQIFWFSWLFYAHRVNNSILEHTWLSVFVSIASINVTILTPMIVKVLSYTHLVADPFKVCAESQYNRQCLLEKVSHYLRFCNRKEEEQGNHHHHQVNEQDSEQHQEENENQDQDQEQNQEKDQYSLTVGQQQLIKYAFTSLINNEKEKYVKQAVEQYKKQLIENPNLIQVPIDSEEEEDLELELNEQSGSQEEEDQDDQSQERQQQQNQNQQLPQPKDMNEALKEYEQKIVRKLLSKTESSSININQLMDLKKYVDCNLPLWYMVLMVDKYFKLNNTLIDTIRYNDLCNYSGFNQYALETGDMYPQQNEVMTLTQFKEYLMSFFSEQEAEDIVTEYSFQQQMVNFEQFYQFIENNIALFPK</sequence>
<feature type="compositionally biased region" description="Acidic residues" evidence="1">
    <location>
        <begin position="446"/>
        <end position="455"/>
    </location>
</feature>
<keyword evidence="2" id="KW-0812">Transmembrane</keyword>
<name>A0A8S1RKP3_9CILI</name>
<keyword evidence="2" id="KW-0472">Membrane</keyword>